<dbReference type="EMBL" id="MN740414">
    <property type="protein sequence ID" value="QHU05430.1"/>
    <property type="molecule type" value="Genomic_DNA"/>
</dbReference>
<name>A0A6C0JKY0_9ZZZZ</name>
<evidence type="ECO:0000313" key="1">
    <source>
        <dbReference type="EMBL" id="QHU05430.1"/>
    </source>
</evidence>
<reference evidence="1" key="1">
    <citation type="journal article" date="2020" name="Nature">
        <title>Giant virus diversity and host interactions through global metagenomics.</title>
        <authorList>
            <person name="Schulz F."/>
            <person name="Roux S."/>
            <person name="Paez-Espino D."/>
            <person name="Jungbluth S."/>
            <person name="Walsh D.A."/>
            <person name="Denef V.J."/>
            <person name="McMahon K.D."/>
            <person name="Konstantinidis K.T."/>
            <person name="Eloe-Fadrosh E.A."/>
            <person name="Kyrpides N.C."/>
            <person name="Woyke T."/>
        </authorList>
    </citation>
    <scope>NUCLEOTIDE SEQUENCE</scope>
    <source>
        <strain evidence="1">GVMAG-M-3300027734-16</strain>
    </source>
</reference>
<proteinExistence type="predicted"/>
<sequence length="109" mass="12103">MAASSAPPPLNLGPRVMEPFFGCSRIEWDGNVLTLVTYPVTPGIVGYEPKYLPETLMTQYNSRTSDGLWKRHVLFKLLAEIDPSRVDLQNIVLGIISTGNLPAEFKCTH</sequence>
<protein>
    <submittedName>
        <fullName evidence="1">Uncharacterized protein</fullName>
    </submittedName>
</protein>
<organism evidence="1">
    <name type="scientific">viral metagenome</name>
    <dbReference type="NCBI Taxonomy" id="1070528"/>
    <lineage>
        <taxon>unclassified sequences</taxon>
        <taxon>metagenomes</taxon>
        <taxon>organismal metagenomes</taxon>
    </lineage>
</organism>
<accession>A0A6C0JKY0</accession>
<dbReference type="AlphaFoldDB" id="A0A6C0JKY0"/>